<organism evidence="2 3">
    <name type="scientific">Candidatus Pristimantibacillus lignocellulolyticus</name>
    <dbReference type="NCBI Taxonomy" id="2994561"/>
    <lineage>
        <taxon>Bacteria</taxon>
        <taxon>Bacillati</taxon>
        <taxon>Bacillota</taxon>
        <taxon>Bacilli</taxon>
        <taxon>Bacillales</taxon>
        <taxon>Paenibacillaceae</taxon>
        <taxon>Candidatus Pristimantibacillus</taxon>
    </lineage>
</organism>
<dbReference type="KEGG" id="plig:NAG76_20010"/>
<gene>
    <name evidence="2" type="ORF">NAG76_20010</name>
</gene>
<protein>
    <submittedName>
        <fullName evidence="2">Uncharacterized protein</fullName>
    </submittedName>
</protein>
<dbReference type="EMBL" id="CP097899">
    <property type="protein sequence ID" value="URN94083.1"/>
    <property type="molecule type" value="Genomic_DNA"/>
</dbReference>
<dbReference type="Proteomes" id="UP001056756">
    <property type="component" value="Chromosome"/>
</dbReference>
<keyword evidence="1" id="KW-1133">Transmembrane helix</keyword>
<proteinExistence type="predicted"/>
<evidence type="ECO:0000313" key="3">
    <source>
        <dbReference type="Proteomes" id="UP001056756"/>
    </source>
</evidence>
<reference evidence="2" key="1">
    <citation type="submission" date="2022-05" db="EMBL/GenBank/DDBJ databases">
        <title>Novel bacterial taxa in a minimal lignocellulolytic consortium and its capacity to transform plastics disclosed by genome-resolved metagenomics.</title>
        <authorList>
            <person name="Rodriguez C.A.D."/>
            <person name="Diaz-Garcia L."/>
            <person name="Herrera K."/>
            <person name="Tarazona N.A."/>
            <person name="Sproer C."/>
            <person name="Overmann J."/>
            <person name="Jimenez D.J."/>
        </authorList>
    </citation>
    <scope>NUCLEOTIDE SEQUENCE</scope>
    <source>
        <strain evidence="2">MAG5</strain>
    </source>
</reference>
<accession>A0A9J6ZD79</accession>
<feature type="transmembrane region" description="Helical" evidence="1">
    <location>
        <begin position="9"/>
        <end position="30"/>
    </location>
</feature>
<evidence type="ECO:0000313" key="2">
    <source>
        <dbReference type="EMBL" id="URN94083.1"/>
    </source>
</evidence>
<keyword evidence="1" id="KW-0472">Membrane</keyword>
<name>A0A9J6ZD79_9BACL</name>
<evidence type="ECO:0000256" key="1">
    <source>
        <dbReference type="SAM" id="Phobius"/>
    </source>
</evidence>
<sequence length="181" mass="20284">MQNLKLKPMIIAFIITIIVTVSGGFTYQYVAQQKPLETELKQAQYSEVTLPIVQEEEGVTIEISPVGTASLEEAVNEIQAIMSKHTKDSDLINISLVNQEKSDLLDSLWEKELFNVAEAMSSKQYSKLPILMDSLQKQVKGLEANASIDQNYVYVTLSKDNVIKHVLLPINNQEMGVWNNA</sequence>
<keyword evidence="1" id="KW-0812">Transmembrane</keyword>
<dbReference type="AlphaFoldDB" id="A0A9J6ZD79"/>